<evidence type="ECO:0000256" key="5">
    <source>
        <dbReference type="ARBA" id="ARBA00022692"/>
    </source>
</evidence>
<keyword evidence="6 8" id="KW-1133">Transmembrane helix</keyword>
<evidence type="ECO:0000256" key="7">
    <source>
        <dbReference type="ARBA" id="ARBA00023136"/>
    </source>
</evidence>
<reference evidence="10 11" key="1">
    <citation type="submission" date="2022-04" db="EMBL/GenBank/DDBJ databases">
        <title>Positive selection, recombination, and allopatry shape intraspecific diversity of widespread and dominant cyanobacteria.</title>
        <authorList>
            <person name="Wei J."/>
            <person name="Shu W."/>
            <person name="Hu C."/>
        </authorList>
    </citation>
    <scope>NUCLEOTIDE SEQUENCE [LARGE SCALE GENOMIC DNA]</scope>
    <source>
        <strain evidence="10 11">AS-A4</strain>
    </source>
</reference>
<evidence type="ECO:0000256" key="8">
    <source>
        <dbReference type="SAM" id="Phobius"/>
    </source>
</evidence>
<evidence type="ECO:0000313" key="10">
    <source>
        <dbReference type="EMBL" id="MEP1060899.1"/>
    </source>
</evidence>
<dbReference type="InterPro" id="IPR038731">
    <property type="entry name" value="RgtA/B/C-like"/>
</dbReference>
<feature type="transmembrane region" description="Helical" evidence="8">
    <location>
        <begin position="377"/>
        <end position="396"/>
    </location>
</feature>
<dbReference type="RefSeq" id="WP_190452934.1">
    <property type="nucleotide sequence ID" value="NZ_JAMPLM010000023.1"/>
</dbReference>
<gene>
    <name evidence="10" type="ORF">NDI38_20920</name>
</gene>
<evidence type="ECO:0000313" key="11">
    <source>
        <dbReference type="Proteomes" id="UP001476950"/>
    </source>
</evidence>
<keyword evidence="3" id="KW-0328">Glycosyltransferase</keyword>
<feature type="transmembrane region" description="Helical" evidence="8">
    <location>
        <begin position="262"/>
        <end position="283"/>
    </location>
</feature>
<feature type="transmembrane region" description="Helical" evidence="8">
    <location>
        <begin position="217"/>
        <end position="250"/>
    </location>
</feature>
<feature type="transmembrane region" description="Helical" evidence="8">
    <location>
        <begin position="408"/>
        <end position="431"/>
    </location>
</feature>
<accession>A0ABV0KRK4</accession>
<dbReference type="PANTHER" id="PTHR33908">
    <property type="entry name" value="MANNOSYLTRANSFERASE YKCB-RELATED"/>
    <property type="match status" value="1"/>
</dbReference>
<feature type="transmembrane region" description="Helical" evidence="8">
    <location>
        <begin position="481"/>
        <end position="502"/>
    </location>
</feature>
<feature type="transmembrane region" description="Helical" evidence="8">
    <location>
        <begin position="187"/>
        <end position="205"/>
    </location>
</feature>
<feature type="transmembrane region" description="Helical" evidence="8">
    <location>
        <begin position="160"/>
        <end position="180"/>
    </location>
</feature>
<feature type="transmembrane region" description="Helical" evidence="8">
    <location>
        <begin position="312"/>
        <end position="334"/>
    </location>
</feature>
<dbReference type="Proteomes" id="UP001476950">
    <property type="component" value="Unassembled WGS sequence"/>
</dbReference>
<feature type="transmembrane region" description="Helical" evidence="8">
    <location>
        <begin position="354"/>
        <end position="371"/>
    </location>
</feature>
<comment type="caution">
    <text evidence="10">The sequence shown here is derived from an EMBL/GenBank/DDBJ whole genome shotgun (WGS) entry which is preliminary data.</text>
</comment>
<dbReference type="PANTHER" id="PTHR33908:SF3">
    <property type="entry name" value="UNDECAPRENYL PHOSPHATE-ALPHA-4-AMINO-4-DEOXY-L-ARABINOSE ARABINOSYL TRANSFERASE"/>
    <property type="match status" value="1"/>
</dbReference>
<feature type="transmembrane region" description="Helical" evidence="8">
    <location>
        <begin position="21"/>
        <end position="43"/>
    </location>
</feature>
<name>A0ABV0KRK4_9CYAN</name>
<keyword evidence="5 8" id="KW-0812">Transmembrane</keyword>
<feature type="transmembrane region" description="Helical" evidence="8">
    <location>
        <begin position="451"/>
        <end position="474"/>
    </location>
</feature>
<organism evidence="10 11">
    <name type="scientific">Stenomitos frigidus AS-A4</name>
    <dbReference type="NCBI Taxonomy" id="2933935"/>
    <lineage>
        <taxon>Bacteria</taxon>
        <taxon>Bacillati</taxon>
        <taxon>Cyanobacteriota</taxon>
        <taxon>Cyanophyceae</taxon>
        <taxon>Leptolyngbyales</taxon>
        <taxon>Leptolyngbyaceae</taxon>
        <taxon>Stenomitos</taxon>
    </lineage>
</organism>
<evidence type="ECO:0000259" key="9">
    <source>
        <dbReference type="Pfam" id="PF13231"/>
    </source>
</evidence>
<evidence type="ECO:0000256" key="2">
    <source>
        <dbReference type="ARBA" id="ARBA00022475"/>
    </source>
</evidence>
<sequence length="605" mass="68583">MSVKFARVTQPLQYYWKQYPALAWVMPLLWLLAIAAVTLVWHVSSIGLIDETEPLFVEASRQMVVTGDWITPYVNGEPRFDKPPLIYWLMVFAFQSFGVNEFAARLPSILAAVAIALFCFYILQRYEEAEGRRQKAESERTDSLLTPLQSGNKLHFSPSYLAALLAATMLILNPNTFFWGRTGYADMLLNACIGSSLLAFFLGYAQPDRPLRQKRWYFAFYVLMALAVLTKGPIGLLLPGLIISCFLLYVGNGRAVLREMRLLRGGLVVLVIALPWYVLVTLANGDAFIDSFFGYHNVERFTQVVNSHAGPWYFHILVIVVGFLPWSAYLPAAIAHIKPLQRRYWQQQTRWQQLGLFALFWFLVILGFFTIATTKYFSYTLPLMPAAAILVALLWTDYVRRPQTRKQAGFIISGVLNLLLLVIAAFVLIESPRWLGSDPWMPNLGLRLQQAGLPLLGGVIWGTTAIAAIGLLLWRSRWLWIANLLGYLAFLILVVHPLVLIADVERQLPLRQLAQVAVQTKQPTEELVMLGFQKPSLVFYTRQHVTYLTQPTEVINYLQTQPGDRTGALIVAGEKPLRRSGLQPQQYQEISRAGVYRLVRVAGQR</sequence>
<keyword evidence="11" id="KW-1185">Reference proteome</keyword>
<comment type="subcellular location">
    <subcellularLocation>
        <location evidence="1">Cell membrane</location>
        <topology evidence="1">Multi-pass membrane protein</topology>
    </subcellularLocation>
</comment>
<keyword evidence="7 8" id="KW-0472">Membrane</keyword>
<dbReference type="InterPro" id="IPR050297">
    <property type="entry name" value="LipidA_mod_glycosyltrf_83"/>
</dbReference>
<keyword evidence="2" id="KW-1003">Cell membrane</keyword>
<feature type="domain" description="Glycosyltransferase RgtA/B/C/D-like" evidence="9">
    <location>
        <begin position="162"/>
        <end position="277"/>
    </location>
</feature>
<dbReference type="EMBL" id="JAMPLM010000023">
    <property type="protein sequence ID" value="MEP1060899.1"/>
    <property type="molecule type" value="Genomic_DNA"/>
</dbReference>
<evidence type="ECO:0000256" key="3">
    <source>
        <dbReference type="ARBA" id="ARBA00022676"/>
    </source>
</evidence>
<evidence type="ECO:0000256" key="1">
    <source>
        <dbReference type="ARBA" id="ARBA00004651"/>
    </source>
</evidence>
<keyword evidence="4" id="KW-0808">Transferase</keyword>
<protein>
    <submittedName>
        <fullName evidence="10">Glycosyltransferase family 39 protein</fullName>
    </submittedName>
</protein>
<evidence type="ECO:0000256" key="6">
    <source>
        <dbReference type="ARBA" id="ARBA00022989"/>
    </source>
</evidence>
<dbReference type="Pfam" id="PF13231">
    <property type="entry name" value="PMT_2"/>
    <property type="match status" value="1"/>
</dbReference>
<proteinExistence type="predicted"/>
<evidence type="ECO:0000256" key="4">
    <source>
        <dbReference type="ARBA" id="ARBA00022679"/>
    </source>
</evidence>
<feature type="transmembrane region" description="Helical" evidence="8">
    <location>
        <begin position="109"/>
        <end position="126"/>
    </location>
</feature>